<sequence length="53" mass="5886">PDLFAKRSLLSIEAAVEKPIAIDKETQVKSRPSTVRVKAILDLMEKLPKGIKL</sequence>
<keyword evidence="2" id="KW-1185">Reference proteome</keyword>
<comment type="caution">
    <text evidence="1">The sequence shown here is derived from an EMBL/GenBank/DDBJ whole genome shotgun (WGS) entry which is preliminary data.</text>
</comment>
<feature type="non-terminal residue" evidence="1">
    <location>
        <position position="53"/>
    </location>
</feature>
<feature type="non-terminal residue" evidence="1">
    <location>
        <position position="1"/>
    </location>
</feature>
<reference evidence="1 2" key="1">
    <citation type="journal article" date="2021" name="BMC Genomics">
        <title>Datura genome reveals duplications of psychoactive alkaloid biosynthetic genes and high mutation rate following tissue culture.</title>
        <authorList>
            <person name="Rajewski A."/>
            <person name="Carter-House D."/>
            <person name="Stajich J."/>
            <person name="Litt A."/>
        </authorList>
    </citation>
    <scope>NUCLEOTIDE SEQUENCE [LARGE SCALE GENOMIC DNA]</scope>
    <source>
        <strain evidence="1">AR-01</strain>
    </source>
</reference>
<name>A0ABS8WR38_DATST</name>
<organism evidence="1 2">
    <name type="scientific">Datura stramonium</name>
    <name type="common">Jimsonweed</name>
    <name type="synonym">Common thornapple</name>
    <dbReference type="NCBI Taxonomy" id="4076"/>
    <lineage>
        <taxon>Eukaryota</taxon>
        <taxon>Viridiplantae</taxon>
        <taxon>Streptophyta</taxon>
        <taxon>Embryophyta</taxon>
        <taxon>Tracheophyta</taxon>
        <taxon>Spermatophyta</taxon>
        <taxon>Magnoliopsida</taxon>
        <taxon>eudicotyledons</taxon>
        <taxon>Gunneridae</taxon>
        <taxon>Pentapetalae</taxon>
        <taxon>asterids</taxon>
        <taxon>lamiids</taxon>
        <taxon>Solanales</taxon>
        <taxon>Solanaceae</taxon>
        <taxon>Solanoideae</taxon>
        <taxon>Datureae</taxon>
        <taxon>Datura</taxon>
    </lineage>
</organism>
<dbReference type="Proteomes" id="UP000823775">
    <property type="component" value="Unassembled WGS sequence"/>
</dbReference>
<evidence type="ECO:0000313" key="1">
    <source>
        <dbReference type="EMBL" id="MCE3215374.1"/>
    </source>
</evidence>
<gene>
    <name evidence="1" type="ORF">HAX54_002147</name>
</gene>
<protein>
    <submittedName>
        <fullName evidence="1">Uncharacterized protein</fullName>
    </submittedName>
</protein>
<evidence type="ECO:0000313" key="2">
    <source>
        <dbReference type="Proteomes" id="UP000823775"/>
    </source>
</evidence>
<dbReference type="EMBL" id="JACEIK010010961">
    <property type="protein sequence ID" value="MCE3215374.1"/>
    <property type="molecule type" value="Genomic_DNA"/>
</dbReference>
<proteinExistence type="predicted"/>
<accession>A0ABS8WR38</accession>